<dbReference type="Pfam" id="PF13500">
    <property type="entry name" value="AAA_26"/>
    <property type="match status" value="1"/>
</dbReference>
<dbReference type="InterPro" id="IPR015424">
    <property type="entry name" value="PyrdxlP-dep_Trfase"/>
</dbReference>
<reference evidence="4" key="1">
    <citation type="submission" date="2016-03" db="EMBL/GenBank/DDBJ databases">
        <title>Draft genome sequence of Rosellinia necatrix.</title>
        <authorList>
            <person name="Kanematsu S."/>
        </authorList>
    </citation>
    <scope>NUCLEOTIDE SEQUENCE [LARGE SCALE GENOMIC DNA]</scope>
    <source>
        <strain evidence="4">W97</strain>
    </source>
</reference>
<dbReference type="GO" id="GO:0009102">
    <property type="term" value="P:biotin biosynthetic process"/>
    <property type="evidence" value="ECO:0007669"/>
    <property type="project" value="TreeGrafter"/>
</dbReference>
<dbReference type="InterPro" id="IPR049704">
    <property type="entry name" value="Aminotrans_3_PPA_site"/>
</dbReference>
<evidence type="ECO:0000313" key="5">
    <source>
        <dbReference type="Proteomes" id="UP000054516"/>
    </source>
</evidence>
<dbReference type="EMBL" id="DF977452">
    <property type="protein sequence ID" value="GAP84459.2"/>
    <property type="molecule type" value="Genomic_DNA"/>
</dbReference>
<keyword evidence="3 4" id="KW-0808">Transferase</keyword>
<organism evidence="4">
    <name type="scientific">Rosellinia necatrix</name>
    <name type="common">White root-rot fungus</name>
    <dbReference type="NCBI Taxonomy" id="77044"/>
    <lineage>
        <taxon>Eukaryota</taxon>
        <taxon>Fungi</taxon>
        <taxon>Dikarya</taxon>
        <taxon>Ascomycota</taxon>
        <taxon>Pezizomycotina</taxon>
        <taxon>Sordariomycetes</taxon>
        <taxon>Xylariomycetidae</taxon>
        <taxon>Xylariales</taxon>
        <taxon>Xylariaceae</taxon>
        <taxon>Rosellinia</taxon>
    </lineage>
</organism>
<dbReference type="PANTHER" id="PTHR42684">
    <property type="entry name" value="ADENOSYLMETHIONINE-8-AMINO-7-OXONONANOATE AMINOTRANSFERASE"/>
    <property type="match status" value="1"/>
</dbReference>
<dbReference type="FunFam" id="3.90.1150.10:FF:000080">
    <property type="entry name" value="Bifunctional dethiobiotin synthetase/adenosylmethionine-8-amino-7-oxononanoate aminotransferase"/>
    <property type="match status" value="1"/>
</dbReference>
<evidence type="ECO:0000256" key="3">
    <source>
        <dbReference type="ARBA" id="ARBA00022679"/>
    </source>
</evidence>
<keyword evidence="2 4" id="KW-0032">Aminotransferase</keyword>
<dbReference type="CDD" id="cd03109">
    <property type="entry name" value="DTBS"/>
    <property type="match status" value="1"/>
</dbReference>
<dbReference type="InterPro" id="IPR015421">
    <property type="entry name" value="PyrdxlP-dep_Trfase_major"/>
</dbReference>
<comment type="subcellular location">
    <subcellularLocation>
        <location evidence="1">Mitochondrion</location>
    </subcellularLocation>
</comment>
<keyword evidence="5" id="KW-1185">Reference proteome</keyword>
<evidence type="ECO:0000313" key="4">
    <source>
        <dbReference type="EMBL" id="GAP84459.2"/>
    </source>
</evidence>
<name>A0A1S7UM90_ROSNE</name>
<dbReference type="STRING" id="77044.A0A1S7UM90"/>
<dbReference type="Pfam" id="PF00202">
    <property type="entry name" value="Aminotran_3"/>
    <property type="match status" value="2"/>
</dbReference>
<accession>A0A1S7UM90</accession>
<dbReference type="Gene3D" id="3.40.640.10">
    <property type="entry name" value="Type I PLP-dependent aspartate aminotransferase-like (Major domain)"/>
    <property type="match status" value="1"/>
</dbReference>
<dbReference type="InterPro" id="IPR005814">
    <property type="entry name" value="Aminotrans_3"/>
</dbReference>
<dbReference type="SUPFAM" id="SSF53383">
    <property type="entry name" value="PLP-dependent transferases"/>
    <property type="match status" value="1"/>
</dbReference>
<dbReference type="GO" id="GO:0004015">
    <property type="term" value="F:adenosylmethionine-8-amino-7-oxononanoate transaminase activity"/>
    <property type="evidence" value="ECO:0007669"/>
    <property type="project" value="TreeGrafter"/>
</dbReference>
<dbReference type="SUPFAM" id="SSF52540">
    <property type="entry name" value="P-loop containing nucleoside triphosphate hydrolases"/>
    <property type="match status" value="1"/>
</dbReference>
<dbReference type="Proteomes" id="UP000054516">
    <property type="component" value="Unassembled WGS sequence"/>
</dbReference>
<gene>
    <name evidence="4" type="ORF">SAMD00023353_0702870</name>
</gene>
<dbReference type="OrthoDB" id="425114at2759"/>
<dbReference type="InterPro" id="IPR027417">
    <property type="entry name" value="P-loop_NTPase"/>
</dbReference>
<dbReference type="OMA" id="KGWASRA"/>
<dbReference type="AlphaFoldDB" id="A0A1S7UM90"/>
<sequence length="744" mass="81580">MLILSGIESHIRKFTKGVAYETLYQYGQAVSPHIAAQGNVVSNGRILESVYDFASRRASIGPGWLFIETAGGVHSPAPSGTTQADLYSVLRCPVVLVGDWKLGGISSTISAFESLRMRGYDVESIILFEDDSYGNSKYLKEYFGERYGVTVAALPMPPARNHDDGKDKDEKSMLKYYLEKSRAKGVRDILTRLDDRHSSRIKVLEDMAPQAHKRIWYPFTQQELLQVPDIVTIDSAHGNHFQTLASSSSPTPTGKSLLRPSFDGSASWWTQGLGHGNSALTMAAAYAAGRYGHVMFAGTVHEPALKLATVMLESVRNPRLSRVFLSDNGSTGMEVAVKMALRAARVRYGWPPDAKIDILGLKGSYHGDTIGAMSCAEPNIYNEKVEWYEGKGVWLDYPQILCVAGKWQVQVPPGIVAESGLSFSNISDVFDLRGRIARGEHKYYERYILSAIRRHLEQGRKFGALILEPVVLGAGGMVMVDPLFQQTLIEVVRQNASLFGPDTLQSPLEDPNTWRGLPVVFDEVFTGLYRLGRLTAASFLGVQPDISVHAKLLTGGLVPLCVTLASELIFNAFASQEKSDALLHGHSYTAHPVGCQVAIESLKQLQLMERTDAWGWAKSKGWTVANDETRAGSVAEARECIWSIWPLPLVEWMSFQTNSIAGAWAIGSVLAIHLQAADGSGYASIAAEGLRKKLLAGRSNAEGLAWNVHSRVLGNVLYIMGSQGTTKDEVREISDFLQVAIKEL</sequence>
<dbReference type="Gene3D" id="3.40.50.300">
    <property type="entry name" value="P-loop containing nucleotide triphosphate hydrolases"/>
    <property type="match status" value="1"/>
</dbReference>
<dbReference type="GO" id="GO:0030170">
    <property type="term" value="F:pyridoxal phosphate binding"/>
    <property type="evidence" value="ECO:0007669"/>
    <property type="project" value="InterPro"/>
</dbReference>
<evidence type="ECO:0000256" key="1">
    <source>
        <dbReference type="ARBA" id="ARBA00004173"/>
    </source>
</evidence>
<protein>
    <submittedName>
        <fullName evidence="4">Putative bifunctional dethiobiotin synthetase adenosylmethionine-8-amino-7-oxononanoate aminotransferase</fullName>
    </submittedName>
</protein>
<dbReference type="GO" id="GO:0005739">
    <property type="term" value="C:mitochondrion"/>
    <property type="evidence" value="ECO:0007669"/>
    <property type="project" value="UniProtKB-SubCell"/>
</dbReference>
<dbReference type="PANTHER" id="PTHR42684:SF3">
    <property type="entry name" value="ADENOSYLMETHIONINE-8-AMINO-7-OXONONANOATE AMINOTRANSFERASE"/>
    <property type="match status" value="1"/>
</dbReference>
<dbReference type="GO" id="GO:0004141">
    <property type="term" value="F:dethiobiotin synthase activity"/>
    <property type="evidence" value="ECO:0007669"/>
    <property type="project" value="TreeGrafter"/>
</dbReference>
<proteinExistence type="predicted"/>
<dbReference type="PROSITE" id="PS00600">
    <property type="entry name" value="AA_TRANSFER_CLASS_3"/>
    <property type="match status" value="1"/>
</dbReference>
<evidence type="ECO:0000256" key="2">
    <source>
        <dbReference type="ARBA" id="ARBA00022576"/>
    </source>
</evidence>